<comment type="subcellular location">
    <subcellularLocation>
        <location evidence="1">Periplasm</location>
    </subcellularLocation>
</comment>
<keyword evidence="3" id="KW-0574">Periplasm</keyword>
<dbReference type="AlphaFoldDB" id="A0A1B2EBP5"/>
<name>A0A1B2EBP5_9HYPH</name>
<evidence type="ECO:0000256" key="3">
    <source>
        <dbReference type="ARBA" id="ARBA00022764"/>
    </source>
</evidence>
<dbReference type="SUPFAM" id="SSF53850">
    <property type="entry name" value="Periplasmic binding protein-like II"/>
    <property type="match status" value="1"/>
</dbReference>
<proteinExistence type="inferred from homology"/>
<dbReference type="InterPro" id="IPR050490">
    <property type="entry name" value="Bact_solute-bd_prot1"/>
</dbReference>
<evidence type="ECO:0000313" key="4">
    <source>
        <dbReference type="EMBL" id="ANY77416.1"/>
    </source>
</evidence>
<dbReference type="PANTHER" id="PTHR43649:SF14">
    <property type="entry name" value="BLR3389 PROTEIN"/>
    <property type="match status" value="1"/>
</dbReference>
<evidence type="ECO:0000256" key="1">
    <source>
        <dbReference type="ARBA" id="ARBA00004418"/>
    </source>
</evidence>
<dbReference type="Pfam" id="PF13416">
    <property type="entry name" value="SBP_bac_8"/>
    <property type="match status" value="1"/>
</dbReference>
<evidence type="ECO:0008006" key="5">
    <source>
        <dbReference type="Google" id="ProtNLM"/>
    </source>
</evidence>
<dbReference type="KEGG" id="moc:BB934_03595"/>
<dbReference type="EMBL" id="CP016616">
    <property type="protein sequence ID" value="ANY77416.1"/>
    <property type="molecule type" value="Genomic_DNA"/>
</dbReference>
<reference evidence="4" key="1">
    <citation type="submission" date="2016-07" db="EMBL/GenBank/DDBJ databases">
        <title>Microvirga ossetica sp. nov. a new species of rhizobia isolated from root nodules of the legume species Vicia alpestris Steven originated from North Ossetia region in the Caucasus.</title>
        <authorList>
            <person name="Safronova V.I."/>
            <person name="Kuznetsova I.G."/>
            <person name="Sazanova A.L."/>
            <person name="Belimov A."/>
            <person name="Andronov E."/>
            <person name="Osledkin Y.S."/>
            <person name="Onishchuk O.P."/>
            <person name="Kurchak O.N."/>
            <person name="Shaposhnikov A.I."/>
            <person name="Willems A."/>
            <person name="Tikhonovich I.A."/>
        </authorList>
    </citation>
    <scope>NUCLEOTIDE SEQUENCE [LARGE SCALE GENOMIC DNA]</scope>
    <source>
        <strain evidence="4">V5/3M</strain>
    </source>
</reference>
<evidence type="ECO:0000256" key="2">
    <source>
        <dbReference type="ARBA" id="ARBA00008520"/>
    </source>
</evidence>
<dbReference type="PANTHER" id="PTHR43649">
    <property type="entry name" value="ARABINOSE-BINDING PROTEIN-RELATED"/>
    <property type="match status" value="1"/>
</dbReference>
<sequence>MSATAATATTVDFWSPFTGPDGTAIDQLVKQFNETDGKKADVEIKLLIIPWEQYYTKLSVAMAARKAPALAVVHAHRIAGLAKQGALEALTPAEVKEAGLEEADYIPAVFSAGMVNGKRYGVPIDAFPRNLYYNKALFKQAGIDPNAPLGTLDDVMAAARKVRALGEDTYGIFFRLSGAPTARDFYSIYWQFDDKLLSADGKDVDPGFDAAATKAMNIMKGFLDEKLASSNDVQQYDRLFAQNKIGIVMSQITDLAQFEATPGLEFGVVPMPKFGTRQVTFALGHNFVVPRGTNSEQRKAGFVFTKWVSENAIAWAKTGKVPAKISVIKSPDFQKLTAQSAVAIPEMMQFPPSIVAQPDIDRVVQENLEALYGNRLTPKDAASAMAAAIRKELAKQ</sequence>
<accession>A0A1B2EBP5</accession>
<protein>
    <recommendedName>
        <fullName evidence="5">Sugar ABC transporter substrate-binding protein</fullName>
    </recommendedName>
</protein>
<dbReference type="GO" id="GO:0042597">
    <property type="term" value="C:periplasmic space"/>
    <property type="evidence" value="ECO:0007669"/>
    <property type="project" value="UniProtKB-SubCell"/>
</dbReference>
<organism evidence="4">
    <name type="scientific">Microvirga ossetica</name>
    <dbReference type="NCBI Taxonomy" id="1882682"/>
    <lineage>
        <taxon>Bacteria</taxon>
        <taxon>Pseudomonadati</taxon>
        <taxon>Pseudomonadota</taxon>
        <taxon>Alphaproteobacteria</taxon>
        <taxon>Hyphomicrobiales</taxon>
        <taxon>Methylobacteriaceae</taxon>
        <taxon>Microvirga</taxon>
    </lineage>
</organism>
<comment type="similarity">
    <text evidence="2">Belongs to the bacterial solute-binding protein 1 family.</text>
</comment>
<dbReference type="Gene3D" id="3.40.190.10">
    <property type="entry name" value="Periplasmic binding protein-like II"/>
    <property type="match status" value="1"/>
</dbReference>
<dbReference type="CDD" id="cd14748">
    <property type="entry name" value="PBP2_UgpB"/>
    <property type="match status" value="1"/>
</dbReference>
<dbReference type="InterPro" id="IPR006059">
    <property type="entry name" value="SBP"/>
</dbReference>
<gene>
    <name evidence="4" type="ORF">BB934_03595</name>
</gene>